<comment type="function">
    <text evidence="1">Iron-sulfur subunit of the cytochrome bc1 complex, an essential component of the respiratory electron transport chain required for ATP synthesis. The bc1 complex catalyzes the oxidation of menaquinol and the reduction of cytochrome c in the respiratory chain. The bc1 complex operates through a Q-cycle mechanism that couples electron transfer to generation of the proton gradient that drives ATP synthesis.</text>
</comment>
<organism evidence="23 24">
    <name type="scientific">Actinomycetospora succinea</name>
    <dbReference type="NCBI Taxonomy" id="663603"/>
    <lineage>
        <taxon>Bacteria</taxon>
        <taxon>Bacillati</taxon>
        <taxon>Actinomycetota</taxon>
        <taxon>Actinomycetes</taxon>
        <taxon>Pseudonocardiales</taxon>
        <taxon>Pseudonocardiaceae</taxon>
        <taxon>Actinomycetospora</taxon>
    </lineage>
</organism>
<evidence type="ECO:0000256" key="16">
    <source>
        <dbReference type="ARBA" id="ARBA00023136"/>
    </source>
</evidence>
<keyword evidence="5" id="KW-0813">Transport</keyword>
<evidence type="ECO:0000256" key="12">
    <source>
        <dbReference type="ARBA" id="ARBA00022989"/>
    </source>
</evidence>
<feature type="transmembrane region" description="Helical" evidence="21">
    <location>
        <begin position="71"/>
        <end position="92"/>
    </location>
</feature>
<evidence type="ECO:0000256" key="19">
    <source>
        <dbReference type="ARBA" id="ARBA00032409"/>
    </source>
</evidence>
<evidence type="ECO:0000256" key="9">
    <source>
        <dbReference type="ARBA" id="ARBA00022714"/>
    </source>
</evidence>
<keyword evidence="12 21" id="KW-1133">Transmembrane helix</keyword>
<sequence>MSTRPAESQSQQSGHQSDGSPRIPSDEELAQMSTDDLVDLGNRIDDIEVVSSRERFPVPGTRAEKRAERQVAGWFILAAISAIVFIVAFIAWPWEYRSPTEEGAWIYALYTPIIGVTFGLAVFAVGMGVIAYSKKLLPEDLTIQQRHDGRSPEIDRRTAAARLVQTGQQSGLSRRKLIYRSMGAAGGVLGLGVLVAAFGGLVKNPWKEGPNSPLLVTDWKSKGGERVYVRKFNGNARDIVLVRAGDLEPGAMETVFPFHASEVKNPAVFEEFLVAGATGGQAVLNEEDLVDPEHVAETVRSSDSPVMLIRLRPNVAVIKRAGQEDFNYGTLFAYSKICSHMGCPTSLYEDQTNRILCPCHQSQFQANEYAKPVFGPATRPLAQLPIAVDDLGYLYARSDFIEPVGPAFWERNS</sequence>
<protein>
    <recommendedName>
        <fullName evidence="4">Cytochrome bc1 complex Rieske iron-sulfur subunit</fullName>
    </recommendedName>
    <alternativeName>
        <fullName evidence="18">Cytochrome bc1 reductase complex subunit QcrA</fullName>
    </alternativeName>
    <alternativeName>
        <fullName evidence="19">Rieske iron-sulfur protein</fullName>
    </alternativeName>
</protein>
<evidence type="ECO:0000313" key="23">
    <source>
        <dbReference type="EMBL" id="TDQ55731.1"/>
    </source>
</evidence>
<feature type="transmembrane region" description="Helical" evidence="21">
    <location>
        <begin position="177"/>
        <end position="202"/>
    </location>
</feature>
<dbReference type="Pfam" id="PF19297">
    <property type="entry name" value="QcrA_N"/>
    <property type="match status" value="1"/>
</dbReference>
<keyword evidence="11" id="KW-0249">Electron transport</keyword>
<keyword evidence="13" id="KW-0560">Oxidoreductase</keyword>
<dbReference type="Proteomes" id="UP000295705">
    <property type="component" value="Unassembled WGS sequence"/>
</dbReference>
<dbReference type="GO" id="GO:0046872">
    <property type="term" value="F:metal ion binding"/>
    <property type="evidence" value="ECO:0007669"/>
    <property type="project" value="UniProtKB-KW"/>
</dbReference>
<feature type="region of interest" description="Disordered" evidence="20">
    <location>
        <begin position="1"/>
        <end position="28"/>
    </location>
</feature>
<evidence type="ECO:0000259" key="22">
    <source>
        <dbReference type="PROSITE" id="PS51296"/>
    </source>
</evidence>
<feature type="transmembrane region" description="Helical" evidence="21">
    <location>
        <begin position="104"/>
        <end position="132"/>
    </location>
</feature>
<evidence type="ECO:0000256" key="2">
    <source>
        <dbReference type="ARBA" id="ARBA00004651"/>
    </source>
</evidence>
<evidence type="ECO:0000256" key="4">
    <source>
        <dbReference type="ARBA" id="ARBA00015816"/>
    </source>
</evidence>
<dbReference type="InterPro" id="IPR014349">
    <property type="entry name" value="Rieske_Fe-S_prot"/>
</dbReference>
<comment type="similarity">
    <text evidence="3">Belongs to the Rieske iron-sulfur protein family.</text>
</comment>
<comment type="caution">
    <text evidence="23">The sequence shown here is derived from an EMBL/GenBank/DDBJ whole genome shotgun (WGS) entry which is preliminary data.</text>
</comment>
<keyword evidence="8 21" id="KW-0812">Transmembrane</keyword>
<dbReference type="GO" id="GO:0051537">
    <property type="term" value="F:2 iron, 2 sulfur cluster binding"/>
    <property type="evidence" value="ECO:0007669"/>
    <property type="project" value="UniProtKB-KW"/>
</dbReference>
<reference evidence="23 24" key="1">
    <citation type="submission" date="2019-03" db="EMBL/GenBank/DDBJ databases">
        <title>Genomic Encyclopedia of Type Strains, Phase IV (KMG-IV): sequencing the most valuable type-strain genomes for metagenomic binning, comparative biology and taxonomic classification.</title>
        <authorList>
            <person name="Goeker M."/>
        </authorList>
    </citation>
    <scope>NUCLEOTIDE SEQUENCE [LARGE SCALE GENOMIC DNA]</scope>
    <source>
        <strain evidence="23 24">DSM 45775</strain>
    </source>
</reference>
<feature type="domain" description="Rieske" evidence="22">
    <location>
        <begin position="303"/>
        <end position="395"/>
    </location>
</feature>
<dbReference type="InterPro" id="IPR017941">
    <property type="entry name" value="Rieske_2Fe-2S"/>
</dbReference>
<evidence type="ECO:0000256" key="10">
    <source>
        <dbReference type="ARBA" id="ARBA00022723"/>
    </source>
</evidence>
<dbReference type="GO" id="GO:0016705">
    <property type="term" value="F:oxidoreductase activity, acting on paired donors, with incorporation or reduction of molecular oxygen"/>
    <property type="evidence" value="ECO:0007669"/>
    <property type="project" value="UniProtKB-ARBA"/>
</dbReference>
<gene>
    <name evidence="23" type="ORF">EV188_105127</name>
</gene>
<evidence type="ECO:0000256" key="3">
    <source>
        <dbReference type="ARBA" id="ARBA00010651"/>
    </source>
</evidence>
<dbReference type="Pfam" id="PF00355">
    <property type="entry name" value="Rieske"/>
    <property type="match status" value="1"/>
</dbReference>
<keyword evidence="17" id="KW-1015">Disulfide bond</keyword>
<dbReference type="InterPro" id="IPR036922">
    <property type="entry name" value="Rieske_2Fe-2S_sf"/>
</dbReference>
<feature type="compositionally biased region" description="Low complexity" evidence="20">
    <location>
        <begin position="8"/>
        <end position="20"/>
    </location>
</feature>
<evidence type="ECO:0000256" key="7">
    <source>
        <dbReference type="ARBA" id="ARBA00022660"/>
    </source>
</evidence>
<evidence type="ECO:0000256" key="15">
    <source>
        <dbReference type="ARBA" id="ARBA00023014"/>
    </source>
</evidence>
<evidence type="ECO:0000256" key="13">
    <source>
        <dbReference type="ARBA" id="ARBA00023002"/>
    </source>
</evidence>
<dbReference type="InterPro" id="IPR045603">
    <property type="entry name" value="QcrA_N"/>
</dbReference>
<evidence type="ECO:0000256" key="1">
    <source>
        <dbReference type="ARBA" id="ARBA00002494"/>
    </source>
</evidence>
<evidence type="ECO:0000256" key="17">
    <source>
        <dbReference type="ARBA" id="ARBA00023157"/>
    </source>
</evidence>
<evidence type="ECO:0000256" key="14">
    <source>
        <dbReference type="ARBA" id="ARBA00023004"/>
    </source>
</evidence>
<evidence type="ECO:0000256" key="11">
    <source>
        <dbReference type="ARBA" id="ARBA00022982"/>
    </source>
</evidence>
<dbReference type="PROSITE" id="PS51296">
    <property type="entry name" value="RIESKE"/>
    <property type="match status" value="1"/>
</dbReference>
<name>A0A4R6V5R2_9PSEU</name>
<dbReference type="GO" id="GO:0005886">
    <property type="term" value="C:plasma membrane"/>
    <property type="evidence" value="ECO:0007669"/>
    <property type="project" value="UniProtKB-SubCell"/>
</dbReference>
<proteinExistence type="inferred from homology"/>
<evidence type="ECO:0000256" key="6">
    <source>
        <dbReference type="ARBA" id="ARBA00022475"/>
    </source>
</evidence>
<dbReference type="RefSeq" id="WP_424922936.1">
    <property type="nucleotide sequence ID" value="NZ_SNYO01000005.1"/>
</dbReference>
<keyword evidence="15" id="KW-0411">Iron-sulfur</keyword>
<keyword evidence="14" id="KW-0408">Iron</keyword>
<keyword evidence="24" id="KW-1185">Reference proteome</keyword>
<evidence type="ECO:0000313" key="24">
    <source>
        <dbReference type="Proteomes" id="UP000295705"/>
    </source>
</evidence>
<dbReference type="AlphaFoldDB" id="A0A4R6V5R2"/>
<dbReference type="GO" id="GO:0004497">
    <property type="term" value="F:monooxygenase activity"/>
    <property type="evidence" value="ECO:0007669"/>
    <property type="project" value="UniProtKB-ARBA"/>
</dbReference>
<dbReference type="CDD" id="cd03467">
    <property type="entry name" value="Rieske"/>
    <property type="match status" value="1"/>
</dbReference>
<evidence type="ECO:0000256" key="21">
    <source>
        <dbReference type="SAM" id="Phobius"/>
    </source>
</evidence>
<dbReference type="Gene3D" id="2.102.10.10">
    <property type="entry name" value="Rieske [2Fe-2S] iron-sulphur domain"/>
    <property type="match status" value="1"/>
</dbReference>
<evidence type="ECO:0000256" key="5">
    <source>
        <dbReference type="ARBA" id="ARBA00022448"/>
    </source>
</evidence>
<keyword evidence="16 21" id="KW-0472">Membrane</keyword>
<keyword evidence="9" id="KW-0001">2Fe-2S</keyword>
<evidence type="ECO:0000256" key="18">
    <source>
        <dbReference type="ARBA" id="ARBA00029586"/>
    </source>
</evidence>
<keyword evidence="6" id="KW-1003">Cell membrane</keyword>
<dbReference type="PANTHER" id="PTHR10134">
    <property type="entry name" value="CYTOCHROME B-C1 COMPLEX SUBUNIT RIESKE, MITOCHONDRIAL"/>
    <property type="match status" value="1"/>
</dbReference>
<dbReference type="EMBL" id="SNYO01000005">
    <property type="protein sequence ID" value="TDQ55731.1"/>
    <property type="molecule type" value="Genomic_DNA"/>
</dbReference>
<dbReference type="SUPFAM" id="SSF50022">
    <property type="entry name" value="ISP domain"/>
    <property type="match status" value="1"/>
</dbReference>
<evidence type="ECO:0000256" key="8">
    <source>
        <dbReference type="ARBA" id="ARBA00022692"/>
    </source>
</evidence>
<evidence type="ECO:0000256" key="20">
    <source>
        <dbReference type="SAM" id="MobiDB-lite"/>
    </source>
</evidence>
<keyword evidence="7" id="KW-0679">Respiratory chain</keyword>
<accession>A0A4R6V5R2</accession>
<comment type="subcellular location">
    <subcellularLocation>
        <location evidence="2">Cell membrane</location>
        <topology evidence="2">Multi-pass membrane protein</topology>
    </subcellularLocation>
</comment>
<keyword evidence="10" id="KW-0479">Metal-binding</keyword>